<dbReference type="Proteomes" id="UP000274756">
    <property type="component" value="Unassembled WGS sequence"/>
</dbReference>
<dbReference type="EMBL" id="UYYG01001152">
    <property type="protein sequence ID" value="VDN55375.1"/>
    <property type="molecule type" value="Genomic_DNA"/>
</dbReference>
<sequence length="123" mass="14529">MFKKFPHLRSYFAGRENYAPEDVQNDPFFKVQGKNILLAIHLIASTIDNEPTFKALAHDLLDRHLRRNIILDPTLWKDFWPIFTEFLATKTTVTQEMKDAWKEVGNAFAEVINEYRKEKESKE</sequence>
<keyword evidence="5" id="KW-1185">Reference proteome</keyword>
<evidence type="ECO:0000256" key="1">
    <source>
        <dbReference type="RuleBase" id="RU000356"/>
    </source>
</evidence>
<dbReference type="InterPro" id="IPR044399">
    <property type="entry name" value="Mb-like_M"/>
</dbReference>
<keyword evidence="1" id="KW-0813">Transport</keyword>
<dbReference type="WBParaSite" id="DME_0000098801-mRNA-1">
    <property type="protein sequence ID" value="DME_0000098801-mRNA-1"/>
    <property type="gene ID" value="DME_0000098801"/>
</dbReference>
<dbReference type="GO" id="GO:0020037">
    <property type="term" value="F:heme binding"/>
    <property type="evidence" value="ECO:0007669"/>
    <property type="project" value="InterPro"/>
</dbReference>
<dbReference type="GO" id="GO:0019825">
    <property type="term" value="F:oxygen binding"/>
    <property type="evidence" value="ECO:0007669"/>
    <property type="project" value="InterPro"/>
</dbReference>
<dbReference type="CDD" id="cd01040">
    <property type="entry name" value="Mb-like"/>
    <property type="match status" value="1"/>
</dbReference>
<dbReference type="AlphaFoldDB" id="A0A0N4U2R5"/>
<evidence type="ECO:0000313" key="4">
    <source>
        <dbReference type="Proteomes" id="UP000038040"/>
    </source>
</evidence>
<evidence type="ECO:0000313" key="6">
    <source>
        <dbReference type="WBParaSite" id="DME_0000098801-mRNA-1"/>
    </source>
</evidence>
<dbReference type="GO" id="GO:0005344">
    <property type="term" value="F:oxygen carrier activity"/>
    <property type="evidence" value="ECO:0007669"/>
    <property type="project" value="UniProtKB-KW"/>
</dbReference>
<dbReference type="Gene3D" id="1.10.490.10">
    <property type="entry name" value="Globins"/>
    <property type="match status" value="1"/>
</dbReference>
<dbReference type="OrthoDB" id="5820458at2759"/>
<reference evidence="6" key="1">
    <citation type="submission" date="2017-02" db="UniProtKB">
        <authorList>
            <consortium name="WormBaseParasite"/>
        </authorList>
    </citation>
    <scope>IDENTIFICATION</scope>
</reference>
<comment type="similarity">
    <text evidence="1">Belongs to the globin family.</text>
</comment>
<dbReference type="PROSITE" id="PS01033">
    <property type="entry name" value="GLOBIN"/>
    <property type="match status" value="1"/>
</dbReference>
<name>A0A0N4U2R5_DRAME</name>
<accession>A0A0N4U2R5</accession>
<evidence type="ECO:0000259" key="2">
    <source>
        <dbReference type="PROSITE" id="PS01033"/>
    </source>
</evidence>
<proteinExistence type="inferred from homology"/>
<dbReference type="SUPFAM" id="SSF46458">
    <property type="entry name" value="Globin-like"/>
    <property type="match status" value="1"/>
</dbReference>
<protein>
    <submittedName>
        <fullName evidence="6">GLOBIN domain-containing protein</fullName>
    </submittedName>
</protein>
<keyword evidence="1" id="KW-0479">Metal-binding</keyword>
<evidence type="ECO:0000313" key="5">
    <source>
        <dbReference type="Proteomes" id="UP000274756"/>
    </source>
</evidence>
<reference evidence="3 5" key="2">
    <citation type="submission" date="2018-11" db="EMBL/GenBank/DDBJ databases">
        <authorList>
            <consortium name="Pathogen Informatics"/>
        </authorList>
    </citation>
    <scope>NUCLEOTIDE SEQUENCE [LARGE SCALE GENOMIC DNA]</scope>
</reference>
<dbReference type="Pfam" id="PF00042">
    <property type="entry name" value="Globin"/>
    <property type="match status" value="1"/>
</dbReference>
<keyword evidence="1" id="KW-0349">Heme</keyword>
<keyword evidence="1" id="KW-0408">Iron</keyword>
<dbReference type="InterPro" id="IPR009050">
    <property type="entry name" value="Globin-like_sf"/>
</dbReference>
<evidence type="ECO:0000313" key="3">
    <source>
        <dbReference type="EMBL" id="VDN55375.1"/>
    </source>
</evidence>
<feature type="domain" description="Globin" evidence="2">
    <location>
        <begin position="1"/>
        <end position="117"/>
    </location>
</feature>
<dbReference type="Proteomes" id="UP000038040">
    <property type="component" value="Unplaced"/>
</dbReference>
<organism evidence="4 6">
    <name type="scientific">Dracunculus medinensis</name>
    <name type="common">Guinea worm</name>
    <dbReference type="NCBI Taxonomy" id="318479"/>
    <lineage>
        <taxon>Eukaryota</taxon>
        <taxon>Metazoa</taxon>
        <taxon>Ecdysozoa</taxon>
        <taxon>Nematoda</taxon>
        <taxon>Chromadorea</taxon>
        <taxon>Rhabditida</taxon>
        <taxon>Spirurina</taxon>
        <taxon>Dracunculoidea</taxon>
        <taxon>Dracunculidae</taxon>
        <taxon>Dracunculus</taxon>
    </lineage>
</organism>
<keyword evidence="1" id="KW-0561">Oxygen transport</keyword>
<dbReference type="InterPro" id="IPR012292">
    <property type="entry name" value="Globin/Proto"/>
</dbReference>
<dbReference type="InterPro" id="IPR000971">
    <property type="entry name" value="Globin"/>
</dbReference>
<gene>
    <name evidence="3" type="ORF">DME_LOCUS5348</name>
</gene>